<feature type="region of interest" description="Disordered" evidence="1">
    <location>
        <begin position="1"/>
        <end position="22"/>
    </location>
</feature>
<sequence length="101" mass="10870">MHSIPGIEREKTKETTLDPGGVKEHMALFRRIRPRGLLDPPWVTGGADPFRKGGGRPSLDWAKGTHGSLPRDLAVSPMAQSVAKGASPVRIRAVSRHGTQA</sequence>
<comment type="caution">
    <text evidence="2">The sequence shown here is derived from an EMBL/GenBank/DDBJ whole genome shotgun (WGS) entry which is preliminary data.</text>
</comment>
<dbReference type="EMBL" id="PGOL01007671">
    <property type="protein sequence ID" value="PKI32413.1"/>
    <property type="molecule type" value="Genomic_DNA"/>
</dbReference>
<evidence type="ECO:0000313" key="2">
    <source>
        <dbReference type="EMBL" id="PKI32413.1"/>
    </source>
</evidence>
<reference evidence="2 3" key="1">
    <citation type="submission" date="2017-11" db="EMBL/GenBank/DDBJ databases">
        <title>De-novo sequencing of pomegranate (Punica granatum L.) genome.</title>
        <authorList>
            <person name="Akparov Z."/>
            <person name="Amiraslanov A."/>
            <person name="Hajiyeva S."/>
            <person name="Abbasov M."/>
            <person name="Kaur K."/>
            <person name="Hamwieh A."/>
            <person name="Solovyev V."/>
            <person name="Salamov A."/>
            <person name="Braich B."/>
            <person name="Kosarev P."/>
            <person name="Mahmoud A."/>
            <person name="Hajiyev E."/>
            <person name="Babayeva S."/>
            <person name="Izzatullayeva V."/>
            <person name="Mammadov A."/>
            <person name="Mammadov A."/>
            <person name="Sharifova S."/>
            <person name="Ojaghi J."/>
            <person name="Eynullazada K."/>
            <person name="Bayramov B."/>
            <person name="Abdulazimova A."/>
            <person name="Shahmuradov I."/>
        </authorList>
    </citation>
    <scope>NUCLEOTIDE SEQUENCE [LARGE SCALE GENOMIC DNA]</scope>
    <source>
        <strain evidence="3">cv. AG2017</strain>
        <tissue evidence="2">Leaf</tissue>
    </source>
</reference>
<organism evidence="2 3">
    <name type="scientific">Punica granatum</name>
    <name type="common">Pomegranate</name>
    <dbReference type="NCBI Taxonomy" id="22663"/>
    <lineage>
        <taxon>Eukaryota</taxon>
        <taxon>Viridiplantae</taxon>
        <taxon>Streptophyta</taxon>
        <taxon>Embryophyta</taxon>
        <taxon>Tracheophyta</taxon>
        <taxon>Spermatophyta</taxon>
        <taxon>Magnoliopsida</taxon>
        <taxon>eudicotyledons</taxon>
        <taxon>Gunneridae</taxon>
        <taxon>Pentapetalae</taxon>
        <taxon>rosids</taxon>
        <taxon>malvids</taxon>
        <taxon>Myrtales</taxon>
        <taxon>Lythraceae</taxon>
        <taxon>Punica</taxon>
    </lineage>
</organism>
<evidence type="ECO:0000313" key="3">
    <source>
        <dbReference type="Proteomes" id="UP000233551"/>
    </source>
</evidence>
<gene>
    <name evidence="2" type="ORF">CRG98_047196</name>
</gene>
<evidence type="ECO:0000256" key="1">
    <source>
        <dbReference type="SAM" id="MobiDB-lite"/>
    </source>
</evidence>
<keyword evidence="3" id="KW-1185">Reference proteome</keyword>
<protein>
    <submittedName>
        <fullName evidence="2">Uncharacterized protein</fullName>
    </submittedName>
</protein>
<name>A0A2I0HLF6_PUNGR</name>
<proteinExistence type="predicted"/>
<dbReference type="Proteomes" id="UP000233551">
    <property type="component" value="Unassembled WGS sequence"/>
</dbReference>
<dbReference type="AlphaFoldDB" id="A0A2I0HLF6"/>
<feature type="region of interest" description="Disordered" evidence="1">
    <location>
        <begin position="38"/>
        <end position="66"/>
    </location>
</feature>
<feature type="compositionally biased region" description="Basic and acidic residues" evidence="1">
    <location>
        <begin position="7"/>
        <end position="22"/>
    </location>
</feature>
<accession>A0A2I0HLF6</accession>